<accession>A0A9P6DPN9</accession>
<keyword evidence="2" id="KW-1185">Reference proteome</keyword>
<evidence type="ECO:0000313" key="2">
    <source>
        <dbReference type="Proteomes" id="UP000886523"/>
    </source>
</evidence>
<organism evidence="1 2">
    <name type="scientific">Hydnum rufescens UP504</name>
    <dbReference type="NCBI Taxonomy" id="1448309"/>
    <lineage>
        <taxon>Eukaryota</taxon>
        <taxon>Fungi</taxon>
        <taxon>Dikarya</taxon>
        <taxon>Basidiomycota</taxon>
        <taxon>Agaricomycotina</taxon>
        <taxon>Agaricomycetes</taxon>
        <taxon>Cantharellales</taxon>
        <taxon>Hydnaceae</taxon>
        <taxon>Hydnum</taxon>
    </lineage>
</organism>
<reference evidence="1" key="1">
    <citation type="journal article" date="2020" name="Nat. Commun.">
        <title>Large-scale genome sequencing of mycorrhizal fungi provides insights into the early evolution of symbiotic traits.</title>
        <authorList>
            <person name="Miyauchi S."/>
            <person name="Kiss E."/>
            <person name="Kuo A."/>
            <person name="Drula E."/>
            <person name="Kohler A."/>
            <person name="Sanchez-Garcia M."/>
            <person name="Morin E."/>
            <person name="Andreopoulos B."/>
            <person name="Barry K.W."/>
            <person name="Bonito G."/>
            <person name="Buee M."/>
            <person name="Carver A."/>
            <person name="Chen C."/>
            <person name="Cichocki N."/>
            <person name="Clum A."/>
            <person name="Culley D."/>
            <person name="Crous P.W."/>
            <person name="Fauchery L."/>
            <person name="Girlanda M."/>
            <person name="Hayes R.D."/>
            <person name="Keri Z."/>
            <person name="LaButti K."/>
            <person name="Lipzen A."/>
            <person name="Lombard V."/>
            <person name="Magnuson J."/>
            <person name="Maillard F."/>
            <person name="Murat C."/>
            <person name="Nolan M."/>
            <person name="Ohm R.A."/>
            <person name="Pangilinan J."/>
            <person name="Pereira M.F."/>
            <person name="Perotto S."/>
            <person name="Peter M."/>
            <person name="Pfister S."/>
            <person name="Riley R."/>
            <person name="Sitrit Y."/>
            <person name="Stielow J.B."/>
            <person name="Szollosi G."/>
            <person name="Zifcakova L."/>
            <person name="Stursova M."/>
            <person name="Spatafora J.W."/>
            <person name="Tedersoo L."/>
            <person name="Vaario L.M."/>
            <person name="Yamada A."/>
            <person name="Yan M."/>
            <person name="Wang P."/>
            <person name="Xu J."/>
            <person name="Bruns T."/>
            <person name="Baldrian P."/>
            <person name="Vilgalys R."/>
            <person name="Dunand C."/>
            <person name="Henrissat B."/>
            <person name="Grigoriev I.V."/>
            <person name="Hibbett D."/>
            <person name="Nagy L.G."/>
            <person name="Martin F.M."/>
        </authorList>
    </citation>
    <scope>NUCLEOTIDE SEQUENCE</scope>
    <source>
        <strain evidence="1">UP504</strain>
    </source>
</reference>
<dbReference type="Proteomes" id="UP000886523">
    <property type="component" value="Unassembled WGS sequence"/>
</dbReference>
<name>A0A9P6DPN9_9AGAM</name>
<protein>
    <submittedName>
        <fullName evidence="1">Uncharacterized protein</fullName>
    </submittedName>
</protein>
<comment type="caution">
    <text evidence="1">The sequence shown here is derived from an EMBL/GenBank/DDBJ whole genome shotgun (WGS) entry which is preliminary data.</text>
</comment>
<sequence>MNAVPPSICLIRRMLASAPRSSLATVDTKIREGDEVRRRGSGLYRPVIDSQWQARSPSQDRGDWRFTPRIGISFGNRLKAELSRHLVVEKYKVPSLSRLKPSREARGVARNPSSTSRLNTAWVTRRGSSSLQRALDDQPLSPHHARYYEHEHRLPMERQRAVMADNVVE</sequence>
<proteinExistence type="predicted"/>
<dbReference type="EMBL" id="MU129040">
    <property type="protein sequence ID" value="KAF9509197.1"/>
    <property type="molecule type" value="Genomic_DNA"/>
</dbReference>
<dbReference type="AlphaFoldDB" id="A0A9P6DPN9"/>
<evidence type="ECO:0000313" key="1">
    <source>
        <dbReference type="EMBL" id="KAF9509197.1"/>
    </source>
</evidence>
<gene>
    <name evidence="1" type="ORF">BS47DRAFT_1397082</name>
</gene>